<dbReference type="SUPFAM" id="SSF110916">
    <property type="entry name" value="Peptidyl-tRNA hydrolase domain-like"/>
    <property type="match status" value="1"/>
</dbReference>
<evidence type="ECO:0000259" key="2">
    <source>
        <dbReference type="Pfam" id="PF00472"/>
    </source>
</evidence>
<dbReference type="PANTHER" id="PTHR11075">
    <property type="entry name" value="PEPTIDE CHAIN RELEASE FACTOR"/>
    <property type="match status" value="1"/>
</dbReference>
<dbReference type="STRING" id="348802.A0A0D2CWD7"/>
<dbReference type="AlphaFoldDB" id="A0A0D2CWD7"/>
<sequence>MLPWCRSARYLTPWSLCHRQLPQLAPRYYSAKVELPEYDYNAAREWFKNYKATESLHGLGEVTYSRSSGPGGQNVNKVNSKAQLRIPVDRLFAILPPVLHKGLLASRYYAENSSSLVVQADDSRKQQANKEACYRKLNELIVDVYKHNVPGETTKQQKEKVQQLQKAENEARLKRKHLHSSKKQARSKGDTD</sequence>
<dbReference type="GO" id="GO:0070126">
    <property type="term" value="P:mitochondrial translational termination"/>
    <property type="evidence" value="ECO:0007669"/>
    <property type="project" value="TreeGrafter"/>
</dbReference>
<dbReference type="GeneID" id="25328717"/>
<gene>
    <name evidence="3" type="ORF">PV05_06809</name>
</gene>
<protein>
    <recommendedName>
        <fullName evidence="2">Prokaryotic-type class I peptide chain release factors domain-containing protein</fullName>
    </recommendedName>
</protein>
<dbReference type="GO" id="GO:0004045">
    <property type="term" value="F:peptidyl-tRNA hydrolase activity"/>
    <property type="evidence" value="ECO:0007669"/>
    <property type="project" value="TreeGrafter"/>
</dbReference>
<dbReference type="Pfam" id="PF00472">
    <property type="entry name" value="RF-1"/>
    <property type="match status" value="1"/>
</dbReference>
<dbReference type="PANTHER" id="PTHR11075:SF54">
    <property type="entry name" value="LARGE RIBOSOMAL SUBUNIT PROTEIN ML62"/>
    <property type="match status" value="1"/>
</dbReference>
<dbReference type="GO" id="GO:0016150">
    <property type="term" value="F:translation release factor activity, codon nonspecific"/>
    <property type="evidence" value="ECO:0007669"/>
    <property type="project" value="TreeGrafter"/>
</dbReference>
<dbReference type="Proteomes" id="UP000054342">
    <property type="component" value="Unassembled WGS sequence"/>
</dbReference>
<dbReference type="OrthoDB" id="270639at2759"/>
<proteinExistence type="predicted"/>
<dbReference type="RefSeq" id="XP_013315036.1">
    <property type="nucleotide sequence ID" value="XM_013459582.1"/>
</dbReference>
<dbReference type="InterPro" id="IPR000352">
    <property type="entry name" value="Pep_chain_release_fac_I"/>
</dbReference>
<feature type="compositionally biased region" description="Basic and acidic residues" evidence="1">
    <location>
        <begin position="155"/>
        <end position="172"/>
    </location>
</feature>
<dbReference type="EMBL" id="KN847320">
    <property type="protein sequence ID" value="KIW54452.1"/>
    <property type="molecule type" value="Genomic_DNA"/>
</dbReference>
<evidence type="ECO:0000313" key="3">
    <source>
        <dbReference type="EMBL" id="KIW54452.1"/>
    </source>
</evidence>
<feature type="compositionally biased region" description="Basic residues" evidence="1">
    <location>
        <begin position="173"/>
        <end position="186"/>
    </location>
</feature>
<evidence type="ECO:0000313" key="4">
    <source>
        <dbReference type="Proteomes" id="UP000054342"/>
    </source>
</evidence>
<keyword evidence="4" id="KW-1185">Reference proteome</keyword>
<dbReference type="InterPro" id="IPR052104">
    <property type="entry name" value="Mito_Release_Factor_mL62"/>
</dbReference>
<dbReference type="Gene3D" id="3.30.160.20">
    <property type="match status" value="1"/>
</dbReference>
<dbReference type="HOGENOM" id="CLU_089470_0_1_1"/>
<feature type="domain" description="Prokaryotic-type class I peptide chain release factors" evidence="2">
    <location>
        <begin position="61"/>
        <end position="186"/>
    </location>
</feature>
<evidence type="ECO:0000256" key="1">
    <source>
        <dbReference type="SAM" id="MobiDB-lite"/>
    </source>
</evidence>
<dbReference type="GO" id="GO:0005762">
    <property type="term" value="C:mitochondrial large ribosomal subunit"/>
    <property type="evidence" value="ECO:0007669"/>
    <property type="project" value="TreeGrafter"/>
</dbReference>
<feature type="region of interest" description="Disordered" evidence="1">
    <location>
        <begin position="151"/>
        <end position="192"/>
    </location>
</feature>
<reference evidence="3 4" key="1">
    <citation type="submission" date="2015-01" db="EMBL/GenBank/DDBJ databases">
        <title>The Genome Sequence of Exophiala xenobiotica CBS118157.</title>
        <authorList>
            <consortium name="The Broad Institute Genomics Platform"/>
            <person name="Cuomo C."/>
            <person name="de Hoog S."/>
            <person name="Gorbushina A."/>
            <person name="Stielow B."/>
            <person name="Teixiera M."/>
            <person name="Abouelleil A."/>
            <person name="Chapman S.B."/>
            <person name="Priest M."/>
            <person name="Young S.K."/>
            <person name="Wortman J."/>
            <person name="Nusbaum C."/>
            <person name="Birren B."/>
        </authorList>
    </citation>
    <scope>NUCLEOTIDE SEQUENCE [LARGE SCALE GENOMIC DNA]</scope>
    <source>
        <strain evidence="3 4">CBS 118157</strain>
    </source>
</reference>
<organism evidence="3 4">
    <name type="scientific">Exophiala xenobiotica</name>
    <dbReference type="NCBI Taxonomy" id="348802"/>
    <lineage>
        <taxon>Eukaryota</taxon>
        <taxon>Fungi</taxon>
        <taxon>Dikarya</taxon>
        <taxon>Ascomycota</taxon>
        <taxon>Pezizomycotina</taxon>
        <taxon>Eurotiomycetes</taxon>
        <taxon>Chaetothyriomycetidae</taxon>
        <taxon>Chaetothyriales</taxon>
        <taxon>Herpotrichiellaceae</taxon>
        <taxon>Exophiala</taxon>
    </lineage>
</organism>
<accession>A0A0D2CWD7</accession>
<name>A0A0D2CWD7_9EURO</name>